<evidence type="ECO:0000256" key="1">
    <source>
        <dbReference type="SAM" id="MobiDB-lite"/>
    </source>
</evidence>
<accession>A0A662ZFT2</accession>
<dbReference type="InterPro" id="IPR050767">
    <property type="entry name" value="Sel1_AlgK"/>
</dbReference>
<dbReference type="EMBL" id="FOXF01000004">
    <property type="protein sequence ID" value="SFP07606.1"/>
    <property type="molecule type" value="Genomic_DNA"/>
</dbReference>
<evidence type="ECO:0000256" key="2">
    <source>
        <dbReference type="SAM" id="Phobius"/>
    </source>
</evidence>
<dbReference type="PANTHER" id="PTHR11102">
    <property type="entry name" value="SEL-1-LIKE PROTEIN"/>
    <property type="match status" value="1"/>
</dbReference>
<dbReference type="RefSeq" id="WP_093140467.1">
    <property type="nucleotide sequence ID" value="NZ_FOXF01000004.1"/>
</dbReference>
<keyword evidence="2" id="KW-0812">Transmembrane</keyword>
<feature type="compositionally biased region" description="Basic and acidic residues" evidence="1">
    <location>
        <begin position="402"/>
        <end position="412"/>
    </location>
</feature>
<dbReference type="OrthoDB" id="9792653at2"/>
<reference evidence="3 4" key="1">
    <citation type="submission" date="2016-10" db="EMBL/GenBank/DDBJ databases">
        <authorList>
            <person name="Varghese N."/>
            <person name="Submissions S."/>
        </authorList>
    </citation>
    <scope>NUCLEOTIDE SEQUENCE [LARGE SCALE GENOMIC DNA]</scope>
    <source>
        <strain evidence="3 4">DSM 1361</strain>
    </source>
</reference>
<dbReference type="InterPro" id="IPR006597">
    <property type="entry name" value="Sel1-like"/>
</dbReference>
<keyword evidence="2" id="KW-0472">Membrane</keyword>
<dbReference type="AlphaFoldDB" id="A0A662ZFT2"/>
<feature type="region of interest" description="Disordered" evidence="1">
    <location>
        <begin position="385"/>
        <end position="445"/>
    </location>
</feature>
<dbReference type="PANTHER" id="PTHR11102:SF160">
    <property type="entry name" value="ERAD-ASSOCIATED E3 UBIQUITIN-PROTEIN LIGASE COMPONENT HRD3"/>
    <property type="match status" value="1"/>
</dbReference>
<dbReference type="SMART" id="SM00671">
    <property type="entry name" value="SEL1"/>
    <property type="match status" value="7"/>
</dbReference>
<dbReference type="SUPFAM" id="SSF81901">
    <property type="entry name" value="HCP-like"/>
    <property type="match status" value="2"/>
</dbReference>
<evidence type="ECO:0000313" key="3">
    <source>
        <dbReference type="EMBL" id="SFP07606.1"/>
    </source>
</evidence>
<name>A0A662ZFT2_9GAMM</name>
<dbReference type="Proteomes" id="UP000243745">
    <property type="component" value="Unassembled WGS sequence"/>
</dbReference>
<dbReference type="InterPro" id="IPR011990">
    <property type="entry name" value="TPR-like_helical_dom_sf"/>
</dbReference>
<feature type="transmembrane region" description="Helical" evidence="2">
    <location>
        <begin position="36"/>
        <end position="55"/>
    </location>
</feature>
<keyword evidence="2" id="KW-1133">Transmembrane helix</keyword>
<dbReference type="Pfam" id="PF08238">
    <property type="entry name" value="Sel1"/>
    <property type="match status" value="8"/>
</dbReference>
<dbReference type="Gene3D" id="1.25.40.10">
    <property type="entry name" value="Tetratricopeptide repeat domain"/>
    <property type="match status" value="3"/>
</dbReference>
<proteinExistence type="predicted"/>
<gene>
    <name evidence="3" type="ORF">SAMN02910344_00379</name>
</gene>
<evidence type="ECO:0000313" key="4">
    <source>
        <dbReference type="Proteomes" id="UP000243745"/>
    </source>
</evidence>
<keyword evidence="4" id="KW-1185">Reference proteome</keyword>
<sequence length="693" mass="78439">MKWKKSWLRFLDDFEDWRNRFKTERGSLWSTGRGRMILLGIAAVAVAGGITVYQLNRYFTMKNYRTLADMAVKNQFYEEAQNNYEKLINMGDVKALYEIASLYLEGKGTRKNTVKGLEYLREAAKAGYSPAQVRLGNLYYASGDKVSTCVGHDYKQAYEWFMKAGNNPDALDAIGEMYKRGLGGLNVDESMANSYFNRWIDIYVKRAEKGDVEAMRTLGAYFSTGSKLPINMDKAIYWYEEAAKHRDVESVEALATLFRVRNNIEKSNKYFSMLEGLYLEMIDRGDKNAMLSLSDIYRIENTSIYNPEKSVEYLIMAADRGNYEAKLIMADLIEDGVISGEVNNTDPMVLRFEARKIREEQAENGDISAMLSLGFDALTGTLASSGHHRYGESGKQRVNSRKAQERAKKYEQEKEESEMVVISEERTEPEKPVVPGESEEPSENMASIDTSVEGADHEPVMETAEVPPMPEHEDFPPEQVPSEDPMDIAEIDDGPLTDDMGLPVDESFMDSDGVEVILPDYEEAIKWFTMAAQHGEAKAMYELGSIYNDSSDFSTYYNPDTAIYWLTQSADLCYEPAYMSLGLIYGASGSIRENAREAQRWLTKAAMEGDHTAQKLLAESLAKGGRGAQSDMFNALIWTLVLKSYIGTFDTDSWYKDDISEMEKNYSYYLTPAEVQKAHVEADILRSKYGSAW</sequence>
<organism evidence="3 4">
    <name type="scientific">Ruminobacter amylophilus</name>
    <dbReference type="NCBI Taxonomy" id="867"/>
    <lineage>
        <taxon>Bacteria</taxon>
        <taxon>Pseudomonadati</taxon>
        <taxon>Pseudomonadota</taxon>
        <taxon>Gammaproteobacteria</taxon>
        <taxon>Aeromonadales</taxon>
        <taxon>Succinivibrionaceae</taxon>
        <taxon>Ruminobacter</taxon>
    </lineage>
</organism>
<protein>
    <submittedName>
        <fullName evidence="3">TPR repeat</fullName>
    </submittedName>
</protein>